<keyword evidence="7" id="KW-0472">Membrane</keyword>
<feature type="chain" id="PRO_5006039409" description="Fimbrial protein" evidence="9">
    <location>
        <begin position="23"/>
        <end position="853"/>
    </location>
</feature>
<evidence type="ECO:0000256" key="8">
    <source>
        <dbReference type="ARBA" id="ARBA00023237"/>
    </source>
</evidence>
<dbReference type="InterPro" id="IPR037224">
    <property type="entry name" value="PapC_N_sf"/>
</dbReference>
<dbReference type="RefSeq" id="WP_054581528.1">
    <property type="nucleotide sequence ID" value="NZ_CP012808.1"/>
</dbReference>
<comment type="subcellular location">
    <subcellularLocation>
        <location evidence="1">Cell outer membrane</location>
        <topology evidence="1">Multi-pass membrane protein</topology>
    </subcellularLocation>
</comment>
<proteinExistence type="inferred from homology"/>
<dbReference type="STRING" id="1324350.AOY20_08905"/>
<evidence type="ECO:0000256" key="1">
    <source>
        <dbReference type="ARBA" id="ARBA00004571"/>
    </source>
</evidence>
<dbReference type="Gene3D" id="2.60.40.3110">
    <property type="match status" value="1"/>
</dbReference>
<dbReference type="EMBL" id="CP012808">
    <property type="protein sequence ID" value="ALH95637.1"/>
    <property type="molecule type" value="Genomic_DNA"/>
</dbReference>
<dbReference type="AlphaFoldDB" id="A0A0N9VEL4"/>
<evidence type="ECO:0000256" key="2">
    <source>
        <dbReference type="ARBA" id="ARBA00008064"/>
    </source>
</evidence>
<comment type="similarity">
    <text evidence="2">Belongs to the fimbrial export usher family.</text>
</comment>
<dbReference type="Gene3D" id="2.60.40.2070">
    <property type="match status" value="1"/>
</dbReference>
<keyword evidence="8" id="KW-0998">Cell outer membrane</keyword>
<dbReference type="GO" id="GO:0009279">
    <property type="term" value="C:cell outer membrane"/>
    <property type="evidence" value="ECO:0007669"/>
    <property type="project" value="UniProtKB-SubCell"/>
</dbReference>
<evidence type="ECO:0008006" key="14">
    <source>
        <dbReference type="Google" id="ProtNLM"/>
    </source>
</evidence>
<dbReference type="InterPro" id="IPR025885">
    <property type="entry name" value="PapC_N"/>
</dbReference>
<dbReference type="GO" id="GO:0009297">
    <property type="term" value="P:pilus assembly"/>
    <property type="evidence" value="ECO:0007669"/>
    <property type="project" value="InterPro"/>
</dbReference>
<name>A0A0N9VEL4_9GAMM</name>
<evidence type="ECO:0000313" key="12">
    <source>
        <dbReference type="EMBL" id="ALH95637.1"/>
    </source>
</evidence>
<dbReference type="InterPro" id="IPR042186">
    <property type="entry name" value="FimD_plug_dom"/>
</dbReference>
<evidence type="ECO:0000256" key="3">
    <source>
        <dbReference type="ARBA" id="ARBA00022448"/>
    </source>
</evidence>
<protein>
    <recommendedName>
        <fullName evidence="14">Fimbrial protein</fullName>
    </recommendedName>
</protein>
<evidence type="ECO:0000313" key="13">
    <source>
        <dbReference type="Proteomes" id="UP000064939"/>
    </source>
</evidence>
<evidence type="ECO:0000256" key="6">
    <source>
        <dbReference type="ARBA" id="ARBA00022729"/>
    </source>
</evidence>
<evidence type="ECO:0000259" key="11">
    <source>
        <dbReference type="Pfam" id="PF13954"/>
    </source>
</evidence>
<dbReference type="Gene3D" id="3.10.20.410">
    <property type="match status" value="1"/>
</dbReference>
<evidence type="ECO:0000259" key="10">
    <source>
        <dbReference type="Pfam" id="PF13953"/>
    </source>
</evidence>
<feature type="domain" description="PapC-like C-terminal" evidence="10">
    <location>
        <begin position="769"/>
        <end position="829"/>
    </location>
</feature>
<evidence type="ECO:0000256" key="7">
    <source>
        <dbReference type="ARBA" id="ARBA00023136"/>
    </source>
</evidence>
<dbReference type="Pfam" id="PF00577">
    <property type="entry name" value="Usher"/>
    <property type="match status" value="1"/>
</dbReference>
<keyword evidence="13" id="KW-1185">Reference proteome</keyword>
<dbReference type="PANTHER" id="PTHR30451">
    <property type="entry name" value="OUTER MEMBRANE USHER PROTEIN"/>
    <property type="match status" value="1"/>
</dbReference>
<dbReference type="Pfam" id="PF13954">
    <property type="entry name" value="PapC_N"/>
    <property type="match status" value="1"/>
</dbReference>
<dbReference type="OrthoDB" id="6554712at2"/>
<keyword evidence="5" id="KW-0812">Transmembrane</keyword>
<accession>A0A0N9VEL4</accession>
<dbReference type="GO" id="GO:0015473">
    <property type="term" value="F:fimbrial usher porin activity"/>
    <property type="evidence" value="ECO:0007669"/>
    <property type="project" value="InterPro"/>
</dbReference>
<dbReference type="InterPro" id="IPR043142">
    <property type="entry name" value="PapC-like_C_sf"/>
</dbReference>
<dbReference type="Pfam" id="PF13953">
    <property type="entry name" value="PapC_C"/>
    <property type="match status" value="1"/>
</dbReference>
<dbReference type="InterPro" id="IPR025949">
    <property type="entry name" value="PapC-like_C"/>
</dbReference>
<evidence type="ECO:0000256" key="9">
    <source>
        <dbReference type="SAM" id="SignalP"/>
    </source>
</evidence>
<dbReference type="Proteomes" id="UP000064939">
    <property type="component" value="Chromosome"/>
</dbReference>
<feature type="signal peptide" evidence="9">
    <location>
        <begin position="1"/>
        <end position="22"/>
    </location>
</feature>
<organism evidence="12 13">
    <name type="scientific">Acinetobacter equi</name>
    <dbReference type="NCBI Taxonomy" id="1324350"/>
    <lineage>
        <taxon>Bacteria</taxon>
        <taxon>Pseudomonadati</taxon>
        <taxon>Pseudomonadota</taxon>
        <taxon>Gammaproteobacteria</taxon>
        <taxon>Moraxellales</taxon>
        <taxon>Moraxellaceae</taxon>
        <taxon>Acinetobacter</taxon>
    </lineage>
</organism>
<evidence type="ECO:0000256" key="5">
    <source>
        <dbReference type="ARBA" id="ARBA00022692"/>
    </source>
</evidence>
<gene>
    <name evidence="12" type="ORF">AOY20_08905</name>
</gene>
<feature type="domain" description="PapC N-terminal" evidence="11">
    <location>
        <begin position="26"/>
        <end position="165"/>
    </location>
</feature>
<dbReference type="SUPFAM" id="SSF141729">
    <property type="entry name" value="FimD N-terminal domain-like"/>
    <property type="match status" value="1"/>
</dbReference>
<reference evidence="12 13" key="1">
    <citation type="journal article" date="2015" name="Int. J. Syst. Evol. Microbiol.">
        <title>Acinetobacter equi sp. nov. isolated from horse faeces.</title>
        <authorList>
            <person name="Poppel M.T."/>
            <person name="Skiebe E."/>
            <person name="Laue M."/>
            <person name="Bergmann H."/>
            <person name="Ebersberger I."/>
            <person name="Garn T."/>
            <person name="Fruth A."/>
            <person name="Baumgardt S."/>
            <person name="Busse H.J."/>
            <person name="Wilharm G."/>
        </authorList>
    </citation>
    <scope>NUCLEOTIDE SEQUENCE [LARGE SCALE GENOMIC DNA]</scope>
    <source>
        <strain evidence="12 13">114</strain>
    </source>
</reference>
<keyword evidence="3" id="KW-0813">Transport</keyword>
<dbReference type="InterPro" id="IPR000015">
    <property type="entry name" value="Fimb_usher"/>
</dbReference>
<keyword evidence="6 9" id="KW-0732">Signal</keyword>
<dbReference type="Gene3D" id="2.60.40.2610">
    <property type="entry name" value="Outer membrane usher protein FimD, plug domain"/>
    <property type="match status" value="1"/>
</dbReference>
<dbReference type="KEGG" id="aei:AOY20_08905"/>
<dbReference type="PANTHER" id="PTHR30451:SF5">
    <property type="entry name" value="SLR0019 PROTEIN"/>
    <property type="match status" value="1"/>
</dbReference>
<dbReference type="PROSITE" id="PS51257">
    <property type="entry name" value="PROKAR_LIPOPROTEIN"/>
    <property type="match status" value="1"/>
</dbReference>
<evidence type="ECO:0000256" key="4">
    <source>
        <dbReference type="ARBA" id="ARBA00022452"/>
    </source>
</evidence>
<keyword evidence="4" id="KW-1134">Transmembrane beta strand</keyword>
<sequence>MPRIFSSLYFILFSSACTVSRADTEEFNTDFLLDLTDQISVEAVKKGYAISPGIYKFTVNLNNSTSNINTIRLYKNDDQDIVPCLDQEFIDQYKIRINDEYKIVDIDGCYDLTAIPQASIYLDAAQQKLNLSIPQVNLDKVPKDYISPKLFDEGINAFLFNYQINSYYNHRKDHQHEYNTTFLLNSGFNYGAWRYRNQSMYAKYTGGQQWQTTSNKLERNILQYQARLELGDTSTGSEVFDSYNFRGIQLSSDEAQIANTLQRYAPVIRGIAQSNAVVEIRQNGYLIYSTNVSAGEFVIDDLYAANESGDLEITVNESNGRVEKFTQAYSTVPNMIRPNQHKYQFAMGQYRSGNGNSYNPYIGQFTYAYGFSNWISPYGGILVADDYYAISTGTAWSLGVLGAFSLDATFARNQLSNGIKKEGASFRFLYAKSLNQVGTSLRLIGYRYSTSGYYSLADAVEEKSIQTKDGYKYIVNTGNSDSVVEVNGGQESNQTYFSSTYYNKKNQSQVSLNQNLDRFGQLYFNFNKIDYWQKKLNSQSWQMGYNNNYKNLSYSVYYQREKSLFQASQYIVGMSLSLLLDQPRVFQKHAALASTSYQYTPSIGNTVQTSLSAGFLDEQKLGVQLQLAQSQAGQQNIAVSSNYVGSKQNSNFSYIYNKNSQRIMAGMSGGLLIHSDGVVMGKSINTPVLIEAKGAEGVRIENQPGLVIDDSGYAIISNSSAYSKNRVALKGEDLGQNVIVDHSVINDIIPTKMAIIKVKFDIKSGHSILVTLKDHNGPLITGAMILDAETNDYVGMVGLNGQAYLAAVQSGHKLLAKWGEEKHQQCKFELPTLADREFGYEEISLNCNKSEKD</sequence>